<accession>A0ABR8SW77</accession>
<dbReference type="Proteomes" id="UP000608071">
    <property type="component" value="Unassembled WGS sequence"/>
</dbReference>
<protein>
    <submittedName>
        <fullName evidence="2">Uncharacterized protein</fullName>
    </submittedName>
</protein>
<dbReference type="RefSeq" id="WP_191799002.1">
    <property type="nucleotide sequence ID" value="NZ_JACSQL010000002.1"/>
</dbReference>
<evidence type="ECO:0000313" key="3">
    <source>
        <dbReference type="Proteomes" id="UP000608071"/>
    </source>
</evidence>
<proteinExistence type="predicted"/>
<gene>
    <name evidence="2" type="ORF">H9647_06790</name>
</gene>
<organism evidence="2 3">
    <name type="scientific">Paenibacillus gallinarum</name>
    <dbReference type="NCBI Taxonomy" id="2762232"/>
    <lineage>
        <taxon>Bacteria</taxon>
        <taxon>Bacillati</taxon>
        <taxon>Bacillota</taxon>
        <taxon>Bacilli</taxon>
        <taxon>Bacillales</taxon>
        <taxon>Paenibacillaceae</taxon>
        <taxon>Paenibacillus</taxon>
    </lineage>
</organism>
<feature type="compositionally biased region" description="Acidic residues" evidence="1">
    <location>
        <begin position="82"/>
        <end position="92"/>
    </location>
</feature>
<sequence>MKTYTVLKDFLDRYDNDRHCKPGEDHTPHDQERADLLLSQGFIGPVLEPPEQEKEATGKEDEKKERKPRGRKGKNENKTDDVSDSDEPGEAE</sequence>
<dbReference type="EMBL" id="JACSQL010000002">
    <property type="protein sequence ID" value="MBD7967762.1"/>
    <property type="molecule type" value="Genomic_DNA"/>
</dbReference>
<feature type="compositionally biased region" description="Basic and acidic residues" evidence="1">
    <location>
        <begin position="51"/>
        <end position="65"/>
    </location>
</feature>
<evidence type="ECO:0000313" key="2">
    <source>
        <dbReference type="EMBL" id="MBD7967762.1"/>
    </source>
</evidence>
<comment type="caution">
    <text evidence="2">The sequence shown here is derived from an EMBL/GenBank/DDBJ whole genome shotgun (WGS) entry which is preliminary data.</text>
</comment>
<evidence type="ECO:0000256" key="1">
    <source>
        <dbReference type="SAM" id="MobiDB-lite"/>
    </source>
</evidence>
<keyword evidence="3" id="KW-1185">Reference proteome</keyword>
<feature type="region of interest" description="Disordered" evidence="1">
    <location>
        <begin position="43"/>
        <end position="92"/>
    </location>
</feature>
<name>A0ABR8SW77_9BACL</name>
<reference evidence="2 3" key="1">
    <citation type="submission" date="2020-08" db="EMBL/GenBank/DDBJ databases">
        <title>A Genomic Blueprint of the Chicken Gut Microbiome.</title>
        <authorList>
            <person name="Gilroy R."/>
            <person name="Ravi A."/>
            <person name="Getino M."/>
            <person name="Pursley I."/>
            <person name="Horton D.L."/>
            <person name="Alikhan N.-F."/>
            <person name="Baker D."/>
            <person name="Gharbi K."/>
            <person name="Hall N."/>
            <person name="Watson M."/>
            <person name="Adriaenssens E.M."/>
            <person name="Foster-Nyarko E."/>
            <person name="Jarju S."/>
            <person name="Secka A."/>
            <person name="Antonio M."/>
            <person name="Oren A."/>
            <person name="Chaudhuri R."/>
            <person name="La Ragione R.M."/>
            <person name="Hildebrand F."/>
            <person name="Pallen M.J."/>
        </authorList>
    </citation>
    <scope>NUCLEOTIDE SEQUENCE [LARGE SCALE GENOMIC DNA]</scope>
    <source>
        <strain evidence="2 3">Sa2BVA9</strain>
    </source>
</reference>